<evidence type="ECO:0000256" key="3">
    <source>
        <dbReference type="ARBA" id="ARBA00023163"/>
    </source>
</evidence>
<organism evidence="5">
    <name type="scientific">Salinispora arenicola (strain CNS-205)</name>
    <dbReference type="NCBI Taxonomy" id="391037"/>
    <lineage>
        <taxon>Bacteria</taxon>
        <taxon>Bacillati</taxon>
        <taxon>Actinomycetota</taxon>
        <taxon>Actinomycetes</taxon>
        <taxon>Micromonosporales</taxon>
        <taxon>Micromonosporaceae</taxon>
        <taxon>Salinispora</taxon>
    </lineage>
</organism>
<gene>
    <name evidence="5" type="ordered locus">Sare_2066</name>
</gene>
<sequence length="338" mass="37083">MSRRRVVVVVYPEVQALDVTGPVEVFDTVNRFLPDPAAGYRIEYVSAAAPLVRTSAGLMIQAAPLETGEGRMDNLLVPGGWGLGQALADHDLLCWIQRAAKRAQRVTSVCGGSFLLAEAGLLDGRRATTHWAYCQDMARRYPAVTVDPEPIYVWDGPYVTSAGVTAGIDMALALVEADHGAEFALEIARYLVLFFKRDGGQPQFSGMLDAQLADRVPIRTAQEWVRAHVEHPLPVPELAERVHMSPRNFSRVFRREVGMTPGQYVVQTRVGRARELLESTDLSISQIARRCGFGRVETFLRTFDRAVGLTPGAYRQRFQVLAPAGLLIEPPVAAGSQG</sequence>
<dbReference type="Pfam" id="PF12833">
    <property type="entry name" value="HTH_18"/>
    <property type="match status" value="1"/>
</dbReference>
<dbReference type="InterPro" id="IPR002818">
    <property type="entry name" value="DJ-1/PfpI"/>
</dbReference>
<dbReference type="Pfam" id="PF01965">
    <property type="entry name" value="DJ-1_PfpI"/>
    <property type="match status" value="1"/>
</dbReference>
<name>A8LZR9_SALAI</name>
<accession>A8LZR9</accession>
<dbReference type="AlphaFoldDB" id="A8LZR9"/>
<keyword evidence="1" id="KW-0805">Transcription regulation</keyword>
<dbReference type="PANTHER" id="PTHR43130:SF3">
    <property type="entry name" value="HTH-TYPE TRANSCRIPTIONAL REGULATOR RV1931C"/>
    <property type="match status" value="1"/>
</dbReference>
<dbReference type="Gene3D" id="1.10.10.60">
    <property type="entry name" value="Homeodomain-like"/>
    <property type="match status" value="2"/>
</dbReference>
<dbReference type="EMBL" id="CP000850">
    <property type="protein sequence ID" value="ABV97932.1"/>
    <property type="molecule type" value="Genomic_DNA"/>
</dbReference>
<dbReference type="Gene3D" id="3.40.50.880">
    <property type="match status" value="1"/>
</dbReference>
<dbReference type="InterPro" id="IPR018060">
    <property type="entry name" value="HTH_AraC"/>
</dbReference>
<dbReference type="CDD" id="cd03137">
    <property type="entry name" value="GATase1_AraC_1"/>
    <property type="match status" value="1"/>
</dbReference>
<protein>
    <submittedName>
        <fullName evidence="5">Transcriptional regulator, AraC family</fullName>
    </submittedName>
</protein>
<dbReference type="InterPro" id="IPR018062">
    <property type="entry name" value="HTH_AraC-typ_CS"/>
</dbReference>
<dbReference type="InterPro" id="IPR009057">
    <property type="entry name" value="Homeodomain-like_sf"/>
</dbReference>
<dbReference type="InterPro" id="IPR052158">
    <property type="entry name" value="INH-QAR"/>
</dbReference>
<evidence type="ECO:0000256" key="1">
    <source>
        <dbReference type="ARBA" id="ARBA00023015"/>
    </source>
</evidence>
<dbReference type="GO" id="GO:0043565">
    <property type="term" value="F:sequence-specific DNA binding"/>
    <property type="evidence" value="ECO:0007669"/>
    <property type="project" value="InterPro"/>
</dbReference>
<dbReference type="eggNOG" id="COG4977">
    <property type="taxonomic scope" value="Bacteria"/>
</dbReference>
<dbReference type="STRING" id="391037.Sare_2066"/>
<dbReference type="PROSITE" id="PS01124">
    <property type="entry name" value="HTH_ARAC_FAMILY_2"/>
    <property type="match status" value="1"/>
</dbReference>
<dbReference type="InterPro" id="IPR020449">
    <property type="entry name" value="Tscrpt_reg_AraC-type_HTH"/>
</dbReference>
<feature type="domain" description="HTH araC/xylS-type" evidence="4">
    <location>
        <begin position="219"/>
        <end position="317"/>
    </location>
</feature>
<keyword evidence="3" id="KW-0804">Transcription</keyword>
<evidence type="ECO:0000256" key="2">
    <source>
        <dbReference type="ARBA" id="ARBA00023125"/>
    </source>
</evidence>
<dbReference type="HOGENOM" id="CLU_000445_59_0_11"/>
<dbReference type="SUPFAM" id="SSF46689">
    <property type="entry name" value="Homeodomain-like"/>
    <property type="match status" value="2"/>
</dbReference>
<dbReference type="PROSITE" id="PS00041">
    <property type="entry name" value="HTH_ARAC_FAMILY_1"/>
    <property type="match status" value="1"/>
</dbReference>
<dbReference type="PANTHER" id="PTHR43130">
    <property type="entry name" value="ARAC-FAMILY TRANSCRIPTIONAL REGULATOR"/>
    <property type="match status" value="1"/>
</dbReference>
<evidence type="ECO:0000259" key="4">
    <source>
        <dbReference type="PROSITE" id="PS01124"/>
    </source>
</evidence>
<dbReference type="GO" id="GO:0003700">
    <property type="term" value="F:DNA-binding transcription factor activity"/>
    <property type="evidence" value="ECO:0007669"/>
    <property type="project" value="InterPro"/>
</dbReference>
<proteinExistence type="predicted"/>
<keyword evidence="2" id="KW-0238">DNA-binding</keyword>
<dbReference type="SUPFAM" id="SSF52317">
    <property type="entry name" value="Class I glutamine amidotransferase-like"/>
    <property type="match status" value="1"/>
</dbReference>
<reference evidence="5" key="1">
    <citation type="submission" date="2007-10" db="EMBL/GenBank/DDBJ databases">
        <title>Complete sequence of Salinispora arenicola CNS-205.</title>
        <authorList>
            <consortium name="US DOE Joint Genome Institute"/>
            <person name="Copeland A."/>
            <person name="Lucas S."/>
            <person name="Lapidus A."/>
            <person name="Barry K."/>
            <person name="Glavina del Rio T."/>
            <person name="Dalin E."/>
            <person name="Tice H."/>
            <person name="Pitluck S."/>
            <person name="Foster B."/>
            <person name="Schmutz J."/>
            <person name="Larimer F."/>
            <person name="Land M."/>
            <person name="Hauser L."/>
            <person name="Kyrpides N."/>
            <person name="Ivanova N."/>
            <person name="Jensen P.R."/>
            <person name="Moore B.S."/>
            <person name="Penn K."/>
            <person name="Jenkins C."/>
            <person name="Udwary D."/>
            <person name="Xiang L."/>
            <person name="Gontang E."/>
            <person name="Richardson P."/>
        </authorList>
    </citation>
    <scope>NUCLEOTIDE SEQUENCE [LARGE SCALE GENOMIC DNA]</scope>
    <source>
        <strain evidence="5">CNS-205</strain>
    </source>
</reference>
<dbReference type="PRINTS" id="PR00032">
    <property type="entry name" value="HTHARAC"/>
</dbReference>
<dbReference type="InterPro" id="IPR029062">
    <property type="entry name" value="Class_I_gatase-like"/>
</dbReference>
<dbReference type="SMART" id="SM00342">
    <property type="entry name" value="HTH_ARAC"/>
    <property type="match status" value="1"/>
</dbReference>
<evidence type="ECO:0000313" key="5">
    <source>
        <dbReference type="EMBL" id="ABV97932.1"/>
    </source>
</evidence>
<dbReference type="KEGG" id="saq:Sare_2066"/>